<protein>
    <submittedName>
        <fullName evidence="4">Galactose mutarotase</fullName>
    </submittedName>
</protein>
<dbReference type="GO" id="GO:0030246">
    <property type="term" value="F:carbohydrate binding"/>
    <property type="evidence" value="ECO:0007669"/>
    <property type="project" value="InterPro"/>
</dbReference>
<dbReference type="AlphaFoldDB" id="A0A2T4JLS8"/>
<dbReference type="GO" id="GO:0006006">
    <property type="term" value="P:glucose metabolic process"/>
    <property type="evidence" value="ECO:0007669"/>
    <property type="project" value="TreeGrafter"/>
</dbReference>
<dbReference type="GO" id="GO:0033499">
    <property type="term" value="P:galactose catabolic process via UDP-galactose, Leloir pathway"/>
    <property type="evidence" value="ECO:0007669"/>
    <property type="project" value="TreeGrafter"/>
</dbReference>
<proteinExistence type="inferred from homology"/>
<dbReference type="InterPro" id="IPR047215">
    <property type="entry name" value="Galactose_mutarotase-like"/>
</dbReference>
<evidence type="ECO:0000256" key="1">
    <source>
        <dbReference type="ARBA" id="ARBA00006206"/>
    </source>
</evidence>
<dbReference type="Gene3D" id="2.70.98.10">
    <property type="match status" value="1"/>
</dbReference>
<dbReference type="InterPro" id="IPR011013">
    <property type="entry name" value="Gal_mutarotase_sf_dom"/>
</dbReference>
<sequence>MTGARAFGTLADGRGVQAVTLAAGELRARILTRGAVLQDLRLAGVPWPLLLGSDLLAAYEGPMEWFGAVVGPVANRIAGARLTAAGQVWHLPANDGPNCLHGGPEGTWAQLWQIADLAPDRVALQLDLARGAGGLPGARRIGATYRILPPATLELRLWAETDRPTPMNLAHHPYWSLDGRPDTGGHWLRVAAAHLLPTDAAGLPTGEIRPLAGDPRDLRALRRLDALPRLDHNYCLSNAPRPLTEAAELTGASGVRLRLATTAPGLQVYDGAGLNTAPFPGLTGQPYGPRAGVALEPQYWPDAPHHAGFPDILLQPGSRWEQITTYRFDRTDPTGDTRPTS</sequence>
<gene>
    <name evidence="4" type="ORF">C5F46_02950</name>
</gene>
<dbReference type="PANTHER" id="PTHR10091">
    <property type="entry name" value="ALDOSE-1-EPIMERASE"/>
    <property type="match status" value="1"/>
</dbReference>
<name>A0A2T4JLS8_9RHOB</name>
<keyword evidence="3" id="KW-0119">Carbohydrate metabolism</keyword>
<keyword evidence="2" id="KW-0413">Isomerase</keyword>
<dbReference type="EMBL" id="PZKF01000004">
    <property type="protein sequence ID" value="PTE18838.1"/>
    <property type="molecule type" value="Genomic_DNA"/>
</dbReference>
<evidence type="ECO:0000256" key="2">
    <source>
        <dbReference type="ARBA" id="ARBA00023235"/>
    </source>
</evidence>
<dbReference type="PANTHER" id="PTHR10091:SF0">
    <property type="entry name" value="GALACTOSE MUTAROTASE"/>
    <property type="match status" value="1"/>
</dbReference>
<evidence type="ECO:0000313" key="4">
    <source>
        <dbReference type="EMBL" id="PTE18838.1"/>
    </source>
</evidence>
<evidence type="ECO:0000256" key="3">
    <source>
        <dbReference type="ARBA" id="ARBA00023277"/>
    </source>
</evidence>
<dbReference type="CDD" id="cd09019">
    <property type="entry name" value="galactose_mutarotase_like"/>
    <property type="match status" value="1"/>
</dbReference>
<dbReference type="Proteomes" id="UP000241899">
    <property type="component" value="Unassembled WGS sequence"/>
</dbReference>
<dbReference type="InterPro" id="IPR014718">
    <property type="entry name" value="GH-type_carb-bd"/>
</dbReference>
<dbReference type="Pfam" id="PF01263">
    <property type="entry name" value="Aldose_epim"/>
    <property type="match status" value="1"/>
</dbReference>
<organism evidence="4 5">
    <name type="scientific">Phaeovulum veldkampii DSM 11550</name>
    <dbReference type="NCBI Taxonomy" id="1185920"/>
    <lineage>
        <taxon>Bacteria</taxon>
        <taxon>Pseudomonadati</taxon>
        <taxon>Pseudomonadota</taxon>
        <taxon>Alphaproteobacteria</taxon>
        <taxon>Rhodobacterales</taxon>
        <taxon>Paracoccaceae</taxon>
        <taxon>Phaeovulum</taxon>
    </lineage>
</organism>
<dbReference type="SUPFAM" id="SSF74650">
    <property type="entry name" value="Galactose mutarotase-like"/>
    <property type="match status" value="1"/>
</dbReference>
<comment type="similarity">
    <text evidence="1">Belongs to the aldose epimerase family.</text>
</comment>
<accession>A0A2T4JLS8</accession>
<keyword evidence="5" id="KW-1185">Reference proteome</keyword>
<reference evidence="4 5" key="1">
    <citation type="submission" date="2018-03" db="EMBL/GenBank/DDBJ databases">
        <title>Rhodobacter veldkampii.</title>
        <authorList>
            <person name="Meyer T.E."/>
            <person name="Miller S."/>
            <person name="Lodha T."/>
            <person name="Gandham S."/>
            <person name="Chintalapati S."/>
            <person name="Chintalapati V.R."/>
        </authorList>
    </citation>
    <scope>NUCLEOTIDE SEQUENCE [LARGE SCALE GENOMIC DNA]</scope>
    <source>
        <strain evidence="4 5">DSM 11550</strain>
    </source>
</reference>
<dbReference type="OrthoDB" id="9779408at2"/>
<dbReference type="GO" id="GO:0004034">
    <property type="term" value="F:aldose 1-epimerase activity"/>
    <property type="evidence" value="ECO:0007669"/>
    <property type="project" value="TreeGrafter"/>
</dbReference>
<evidence type="ECO:0000313" key="5">
    <source>
        <dbReference type="Proteomes" id="UP000241899"/>
    </source>
</evidence>
<dbReference type="InterPro" id="IPR008183">
    <property type="entry name" value="Aldose_1/G6P_1-epimerase"/>
</dbReference>
<comment type="caution">
    <text evidence="4">The sequence shown here is derived from an EMBL/GenBank/DDBJ whole genome shotgun (WGS) entry which is preliminary data.</text>
</comment>
<dbReference type="RefSeq" id="WP_107323856.1">
    <property type="nucleotide sequence ID" value="NZ_NHSP01000063.1"/>
</dbReference>